<dbReference type="InterPro" id="IPR036291">
    <property type="entry name" value="NAD(P)-bd_dom_sf"/>
</dbReference>
<proteinExistence type="inferred from homology"/>
<dbReference type="Proteomes" id="UP000034112">
    <property type="component" value="Unassembled WGS sequence"/>
</dbReference>
<sequence>MPFPYKKDITGDELVAEYAPIIKGKTILTTGVSPNSLGARYVETLAAAQPKLLILAGRDLAKVNQTAEAINKAHPDVQTKVLQLDLSSFASARKAAAEVNSWDDVPAIDVLMNNAGIMAVEYKICEDGYESQLTCNHLSHFLFTNLILDKVLASELKRIVNVSSGGHWFSGIRYADLNYDGGNTYEKWNAYGQSKTANILFSIGLAKRFGDRGILSYSLNPGAIMTNLAAHFDFAPGGDLEVLARVSKLTGSPFGFKKEKEMLTHEQGIATHVFASFDPVLKEHNGAYLLEKAQVADYYVDAISPHAISDIEAKKLWDLSVKAVGL</sequence>
<dbReference type="Pfam" id="PF00106">
    <property type="entry name" value="adh_short"/>
    <property type="match status" value="1"/>
</dbReference>
<reference evidence="5" key="1">
    <citation type="journal article" date="2015" name="Genome Announc.">
        <title>Draft whole-genome sequence of the biocontrol agent Trichoderma harzianum T6776.</title>
        <authorList>
            <person name="Baroncelli R."/>
            <person name="Piaggeschi G."/>
            <person name="Fiorini L."/>
            <person name="Bertolini E."/>
            <person name="Zapparata A."/>
            <person name="Pe M.E."/>
            <person name="Sarrocco S."/>
            <person name="Vannacci G."/>
        </authorList>
    </citation>
    <scope>NUCLEOTIDE SEQUENCE [LARGE SCALE GENOMIC DNA]</scope>
    <source>
        <strain evidence="5">T6776</strain>
    </source>
</reference>
<dbReference type="OMA" id="CYDKWQA"/>
<dbReference type="SUPFAM" id="SSF51735">
    <property type="entry name" value="NAD(P)-binding Rossmann-fold domains"/>
    <property type="match status" value="1"/>
</dbReference>
<dbReference type="PRINTS" id="PR00080">
    <property type="entry name" value="SDRFAMILY"/>
</dbReference>
<evidence type="ECO:0000313" key="4">
    <source>
        <dbReference type="EMBL" id="KKP00920.1"/>
    </source>
</evidence>
<protein>
    <submittedName>
        <fullName evidence="4">WW domain-containing oxidoreductase</fullName>
    </submittedName>
</protein>
<dbReference type="PRINTS" id="PR00081">
    <property type="entry name" value="GDHRDH"/>
</dbReference>
<evidence type="ECO:0000256" key="1">
    <source>
        <dbReference type="ARBA" id="ARBA00006484"/>
    </source>
</evidence>
<evidence type="ECO:0000256" key="3">
    <source>
        <dbReference type="RuleBase" id="RU000363"/>
    </source>
</evidence>
<dbReference type="InterPro" id="IPR002347">
    <property type="entry name" value="SDR_fam"/>
</dbReference>
<keyword evidence="2" id="KW-0560">Oxidoreductase</keyword>
<evidence type="ECO:0000256" key="2">
    <source>
        <dbReference type="ARBA" id="ARBA00023002"/>
    </source>
</evidence>
<dbReference type="PANTHER" id="PTHR24320">
    <property type="entry name" value="RETINOL DEHYDROGENASE"/>
    <property type="match status" value="1"/>
</dbReference>
<dbReference type="EMBL" id="JOKZ01000222">
    <property type="protein sequence ID" value="KKP00920.1"/>
    <property type="molecule type" value="Genomic_DNA"/>
</dbReference>
<evidence type="ECO:0000313" key="5">
    <source>
        <dbReference type="Proteomes" id="UP000034112"/>
    </source>
</evidence>
<comment type="similarity">
    <text evidence="1 3">Belongs to the short-chain dehydrogenases/reductases (SDR) family.</text>
</comment>
<dbReference type="PANTHER" id="PTHR24320:SF283">
    <property type="entry name" value="RETINOL DEHYDROGENASE 11"/>
    <property type="match status" value="1"/>
</dbReference>
<comment type="caution">
    <text evidence="4">The sequence shown here is derived from an EMBL/GenBank/DDBJ whole genome shotgun (WGS) entry which is preliminary data.</text>
</comment>
<dbReference type="GO" id="GO:0016491">
    <property type="term" value="F:oxidoreductase activity"/>
    <property type="evidence" value="ECO:0007669"/>
    <property type="project" value="UniProtKB-KW"/>
</dbReference>
<accession>A0A0F9X8P5</accession>
<dbReference type="AlphaFoldDB" id="A0A0F9X8P5"/>
<gene>
    <name evidence="4" type="ORF">THAR02_06963</name>
</gene>
<name>A0A0F9X8P5_TRIHA</name>
<dbReference type="Gene3D" id="3.40.50.720">
    <property type="entry name" value="NAD(P)-binding Rossmann-like Domain"/>
    <property type="match status" value="1"/>
</dbReference>
<organism evidence="4 5">
    <name type="scientific">Trichoderma harzianum</name>
    <name type="common">Hypocrea lixii</name>
    <dbReference type="NCBI Taxonomy" id="5544"/>
    <lineage>
        <taxon>Eukaryota</taxon>
        <taxon>Fungi</taxon>
        <taxon>Dikarya</taxon>
        <taxon>Ascomycota</taxon>
        <taxon>Pezizomycotina</taxon>
        <taxon>Sordariomycetes</taxon>
        <taxon>Hypocreomycetidae</taxon>
        <taxon>Hypocreales</taxon>
        <taxon>Hypocreaceae</taxon>
        <taxon>Trichoderma</taxon>
    </lineage>
</organism>
<dbReference type="OrthoDB" id="191139at2759"/>